<dbReference type="InterPro" id="IPR017439">
    <property type="entry name" value="Amidohydrolase"/>
</dbReference>
<name>A0A0R1SA86_9LACO</name>
<sequence>MEITDFGPQDPSEDFAYFAQKRPSSFLYVGCDVADGQTHPHHSPDFLMDERCLLIAAKAMGATVLQYLDN</sequence>
<evidence type="ECO:0000313" key="2">
    <source>
        <dbReference type="Proteomes" id="UP000052013"/>
    </source>
</evidence>
<reference evidence="1 2" key="1">
    <citation type="journal article" date="2015" name="Genome Announc.">
        <title>Expanding the biotechnology potential of lactobacilli through comparative genomics of 213 strains and associated genera.</title>
        <authorList>
            <person name="Sun Z."/>
            <person name="Harris H.M."/>
            <person name="McCann A."/>
            <person name="Guo C."/>
            <person name="Argimon S."/>
            <person name="Zhang W."/>
            <person name="Yang X."/>
            <person name="Jeffery I.B."/>
            <person name="Cooney J.C."/>
            <person name="Kagawa T.F."/>
            <person name="Liu W."/>
            <person name="Song Y."/>
            <person name="Salvetti E."/>
            <person name="Wrobel A."/>
            <person name="Rasinkangas P."/>
            <person name="Parkhill J."/>
            <person name="Rea M.C."/>
            <person name="O'Sullivan O."/>
            <person name="Ritari J."/>
            <person name="Douillard F.P."/>
            <person name="Paul Ross R."/>
            <person name="Yang R."/>
            <person name="Briner A.E."/>
            <person name="Felis G.E."/>
            <person name="de Vos W.M."/>
            <person name="Barrangou R."/>
            <person name="Klaenhammer T.R."/>
            <person name="Caufield P.W."/>
            <person name="Cui Y."/>
            <person name="Zhang H."/>
            <person name="O'Toole P.W."/>
        </authorList>
    </citation>
    <scope>NUCLEOTIDE SEQUENCE [LARGE SCALE GENOMIC DNA]</scope>
    <source>
        <strain evidence="1 2">DSM 14421</strain>
    </source>
</reference>
<comment type="caution">
    <text evidence="1">The sequence shown here is derived from an EMBL/GenBank/DDBJ whole genome shotgun (WGS) entry which is preliminary data.</text>
</comment>
<dbReference type="PATRIC" id="fig|1423739.3.peg.204"/>
<gene>
    <name evidence="1" type="ORF">FC85_GL000194</name>
</gene>
<dbReference type="STRING" id="1423739.FC85_GL000194"/>
<organism evidence="1 2">
    <name type="scientific">Lentilactobacillus diolivorans DSM 14421</name>
    <dbReference type="NCBI Taxonomy" id="1423739"/>
    <lineage>
        <taxon>Bacteria</taxon>
        <taxon>Bacillati</taxon>
        <taxon>Bacillota</taxon>
        <taxon>Bacilli</taxon>
        <taxon>Lactobacillales</taxon>
        <taxon>Lactobacillaceae</taxon>
        <taxon>Lentilactobacillus</taxon>
    </lineage>
</organism>
<dbReference type="PANTHER" id="PTHR11014:SF63">
    <property type="entry name" value="METALLOPEPTIDASE, PUTATIVE (AFU_ORTHOLOGUE AFUA_6G09600)-RELATED"/>
    <property type="match status" value="1"/>
</dbReference>
<dbReference type="EMBL" id="AZEY01000068">
    <property type="protein sequence ID" value="KRL65369.1"/>
    <property type="molecule type" value="Genomic_DNA"/>
</dbReference>
<dbReference type="GO" id="GO:0016787">
    <property type="term" value="F:hydrolase activity"/>
    <property type="evidence" value="ECO:0007669"/>
    <property type="project" value="InterPro"/>
</dbReference>
<dbReference type="SUPFAM" id="SSF53187">
    <property type="entry name" value="Zn-dependent exopeptidases"/>
    <property type="match status" value="1"/>
</dbReference>
<dbReference type="Proteomes" id="UP000052013">
    <property type="component" value="Unassembled WGS sequence"/>
</dbReference>
<proteinExistence type="predicted"/>
<protein>
    <recommendedName>
        <fullName evidence="3">Amidohydrolase</fullName>
    </recommendedName>
</protein>
<evidence type="ECO:0008006" key="3">
    <source>
        <dbReference type="Google" id="ProtNLM"/>
    </source>
</evidence>
<evidence type="ECO:0000313" key="1">
    <source>
        <dbReference type="EMBL" id="KRL65369.1"/>
    </source>
</evidence>
<dbReference type="AlphaFoldDB" id="A0A0R1SA86"/>
<accession>A0A0R1SA86</accession>
<dbReference type="PANTHER" id="PTHR11014">
    <property type="entry name" value="PEPTIDASE M20 FAMILY MEMBER"/>
    <property type="match status" value="1"/>
</dbReference>
<dbReference type="Gene3D" id="3.40.630.10">
    <property type="entry name" value="Zn peptidases"/>
    <property type="match status" value="1"/>
</dbReference>